<evidence type="ECO:0000256" key="1">
    <source>
        <dbReference type="ARBA" id="ARBA00004141"/>
    </source>
</evidence>
<evidence type="ECO:0000256" key="2">
    <source>
        <dbReference type="ARBA" id="ARBA00007018"/>
    </source>
</evidence>
<evidence type="ECO:0000313" key="8">
    <source>
        <dbReference type="EMBL" id="LAB69085.1"/>
    </source>
</evidence>
<dbReference type="GO" id="GO:0038023">
    <property type="term" value="F:signaling receptor activity"/>
    <property type="evidence" value="ECO:0007669"/>
    <property type="project" value="TreeGrafter"/>
</dbReference>
<evidence type="ECO:0000256" key="6">
    <source>
        <dbReference type="PIRSR" id="PIRSR604254-1"/>
    </source>
</evidence>
<keyword evidence="8" id="KW-0675">Receptor</keyword>
<feature type="binding site" evidence="6">
    <location>
        <position position="130"/>
    </location>
    <ligand>
        <name>Zn(2+)</name>
        <dbReference type="ChEBI" id="CHEBI:29105"/>
    </ligand>
</feature>
<feature type="transmembrane region" description="Helical" evidence="7">
    <location>
        <begin position="312"/>
        <end position="339"/>
    </location>
</feature>
<reference evidence="8" key="2">
    <citation type="journal article" date="2018" name="Biosci. Biotechnol. Biochem.">
        <title>Polysaccharide hydrolase of the hadal zone amphipods Hirondellea gigas.</title>
        <authorList>
            <person name="Kobayashi H."/>
            <person name="Nagahama T."/>
            <person name="Arai W."/>
            <person name="Sasagawa Y."/>
            <person name="Umeda M."/>
            <person name="Hayashi T."/>
            <person name="Nikaido I."/>
            <person name="Watanabe H."/>
            <person name="Oguri K."/>
            <person name="Kitazato H."/>
            <person name="Fujioka K."/>
            <person name="Kido Y."/>
            <person name="Takami H."/>
        </authorList>
    </citation>
    <scope>NUCLEOTIDE SEQUENCE</scope>
    <source>
        <tissue evidence="8">Whole body</tissue>
    </source>
</reference>
<comment type="similarity">
    <text evidence="2">Belongs to the ADIPOR family.</text>
</comment>
<feature type="transmembrane region" description="Helical" evidence="7">
    <location>
        <begin position="141"/>
        <end position="163"/>
    </location>
</feature>
<name>A0A2P2I509_9CRUS</name>
<protein>
    <submittedName>
        <fullName evidence="8">Membrane progestin receptor gamma-B-like</fullName>
    </submittedName>
</protein>
<organism evidence="8">
    <name type="scientific">Hirondellea gigas</name>
    <dbReference type="NCBI Taxonomy" id="1518452"/>
    <lineage>
        <taxon>Eukaryota</taxon>
        <taxon>Metazoa</taxon>
        <taxon>Ecdysozoa</taxon>
        <taxon>Arthropoda</taxon>
        <taxon>Crustacea</taxon>
        <taxon>Multicrustacea</taxon>
        <taxon>Malacostraca</taxon>
        <taxon>Eumalacostraca</taxon>
        <taxon>Peracarida</taxon>
        <taxon>Amphipoda</taxon>
        <taxon>Amphilochidea</taxon>
        <taxon>Lysianassida</taxon>
        <taxon>Lysianassidira</taxon>
        <taxon>Lysianassoidea</taxon>
        <taxon>Lysianassidae</taxon>
        <taxon>Hirondellea</taxon>
    </lineage>
</organism>
<dbReference type="EMBL" id="IACF01003469">
    <property type="protein sequence ID" value="LAB69085.1"/>
    <property type="molecule type" value="mRNA"/>
</dbReference>
<comment type="subcellular location">
    <subcellularLocation>
        <location evidence="1">Membrane</location>
        <topology evidence="1">Multi-pass membrane protein</topology>
    </subcellularLocation>
</comment>
<evidence type="ECO:0000256" key="7">
    <source>
        <dbReference type="SAM" id="Phobius"/>
    </source>
</evidence>
<dbReference type="AlphaFoldDB" id="A0A2P2I509"/>
<evidence type="ECO:0000256" key="4">
    <source>
        <dbReference type="ARBA" id="ARBA00022989"/>
    </source>
</evidence>
<dbReference type="PANTHER" id="PTHR20855">
    <property type="entry name" value="ADIPOR/PROGESTIN RECEPTOR-RELATED"/>
    <property type="match status" value="1"/>
</dbReference>
<dbReference type="GO" id="GO:0046872">
    <property type="term" value="F:metal ion binding"/>
    <property type="evidence" value="ECO:0007669"/>
    <property type="project" value="UniProtKB-KW"/>
</dbReference>
<sequence length="483" mass="54033">MKLPVTTPIMLWSGSTYVISRLKEVRREITRNCKAIPLIKAEQLTERYRERAIIGGYRANYSCAQVVLSLFHFTNETVNIWTHLIPTIYFAWKFAWLSSTLPLFSEAYMFPLACYTVTAILYPLASCMAHAFSCTSPMATYVCFFLDYGALALYSWGAALVYYAYTFPEAAFNTWYASLFLPIAAVNCISAMMMACFSRFVQNQSLSQTLRLLGFILPFIWDSIPLIYRLLTCDAGSDSCESFPFHVRQFIYVSIALFFYASHIPEIFAPGCFDFIGHSHNLLHLFGIIGTHEQIQGAMIDMSVRRGPLKDIGWIVSPAWSYLVTPGLLVTIIVLTLIATQLVDHLDPFYSSAGPCCFCSPQPTNGFIKLHDRLPVPCLPSDQSKYNNAVINGMVKNGIVSNSNNKNGIVSDSNNKDGIVCNFHSKDGIVGNSNTRNGVVSNSNSKHFCIANCNLTNGIINNSITSNPEHKNGYINQYEKKMQ</sequence>
<feature type="transmembrane region" description="Helical" evidence="7">
    <location>
        <begin position="108"/>
        <end position="129"/>
    </location>
</feature>
<keyword evidence="3 7" id="KW-0812">Transmembrane</keyword>
<evidence type="ECO:0000256" key="3">
    <source>
        <dbReference type="ARBA" id="ARBA00022692"/>
    </source>
</evidence>
<dbReference type="InterPro" id="IPR004254">
    <property type="entry name" value="AdipoR/HlyIII-related"/>
</dbReference>
<dbReference type="EMBL" id="IACT01003366">
    <property type="protein sequence ID" value="LAC22613.1"/>
    <property type="molecule type" value="mRNA"/>
</dbReference>
<dbReference type="GO" id="GO:0016020">
    <property type="term" value="C:membrane"/>
    <property type="evidence" value="ECO:0007669"/>
    <property type="project" value="UniProtKB-SubCell"/>
</dbReference>
<keyword evidence="6" id="KW-0862">Zinc</keyword>
<feature type="binding site" evidence="6">
    <location>
        <position position="280"/>
    </location>
    <ligand>
        <name>Zn(2+)</name>
        <dbReference type="ChEBI" id="CHEBI:29105"/>
    </ligand>
</feature>
<feature type="transmembrane region" description="Helical" evidence="7">
    <location>
        <begin position="175"/>
        <end position="197"/>
    </location>
</feature>
<dbReference type="PANTHER" id="PTHR20855:SF143">
    <property type="entry name" value="MEMBRANE PROGESTIN RECEPTOR EPSILON"/>
    <property type="match status" value="1"/>
</dbReference>
<feature type="transmembrane region" description="Helical" evidence="7">
    <location>
        <begin position="78"/>
        <end position="96"/>
    </location>
</feature>
<keyword evidence="5 7" id="KW-0472">Membrane</keyword>
<evidence type="ECO:0000256" key="5">
    <source>
        <dbReference type="ARBA" id="ARBA00023136"/>
    </source>
</evidence>
<accession>A0A2P2I509</accession>
<reference evidence="9" key="1">
    <citation type="submission" date="2017-11" db="EMBL/GenBank/DDBJ databases">
        <title>The sensing device of the deep-sea amphipod.</title>
        <authorList>
            <person name="Kobayashi H."/>
            <person name="Nagahama T."/>
            <person name="Arai W."/>
            <person name="Sasagawa Y."/>
            <person name="Umeda M."/>
            <person name="Hayashi T."/>
            <person name="Nikaido I."/>
            <person name="Watanabe H."/>
            <person name="Oguri K."/>
            <person name="Kitazato H."/>
            <person name="Fujioka K."/>
            <person name="Kido Y."/>
            <person name="Takami H."/>
        </authorList>
    </citation>
    <scope>NUCLEOTIDE SEQUENCE</scope>
    <source>
        <tissue evidence="9">Whole body</tissue>
    </source>
</reference>
<proteinExistence type="evidence at transcript level"/>
<keyword evidence="4 7" id="KW-1133">Transmembrane helix</keyword>
<feature type="binding site" evidence="6">
    <location>
        <position position="284"/>
    </location>
    <ligand>
        <name>Zn(2+)</name>
        <dbReference type="ChEBI" id="CHEBI:29105"/>
    </ligand>
</feature>
<keyword evidence="6" id="KW-0479">Metal-binding</keyword>
<dbReference type="Pfam" id="PF03006">
    <property type="entry name" value="HlyIII"/>
    <property type="match status" value="1"/>
</dbReference>
<evidence type="ECO:0000313" key="9">
    <source>
        <dbReference type="EMBL" id="LAC22613.1"/>
    </source>
</evidence>